<dbReference type="GO" id="GO:0016020">
    <property type="term" value="C:membrane"/>
    <property type="evidence" value="ECO:0007669"/>
    <property type="project" value="InterPro"/>
</dbReference>
<feature type="chain" id="PRO_5043869633" evidence="5">
    <location>
        <begin position="23"/>
        <end position="724"/>
    </location>
</feature>
<keyword evidence="5" id="KW-0732">Signal</keyword>
<accession>A0AAX1UFT7</accession>
<dbReference type="GO" id="GO:0008876">
    <property type="term" value="F:quinoprotein glucose dehydrogenase activity"/>
    <property type="evidence" value="ECO:0007669"/>
    <property type="project" value="TreeGrafter"/>
</dbReference>
<name>A0AAX1UFT7_CERSP</name>
<reference evidence="7 8" key="1">
    <citation type="submission" date="2018-08" db="EMBL/GenBank/DDBJ databases">
        <title>Draft genome sequence of Rhodobacter sphaeroides FY.</title>
        <authorList>
            <person name="Rayyan A."/>
            <person name="Meyer T.E."/>
            <person name="Kyndt J.A."/>
        </authorList>
    </citation>
    <scope>NUCLEOTIDE SEQUENCE [LARGE SCALE GENOMIC DNA]</scope>
    <source>
        <strain evidence="7 8">FY</strain>
    </source>
</reference>
<evidence type="ECO:0000256" key="3">
    <source>
        <dbReference type="ARBA" id="ARBA00023002"/>
    </source>
</evidence>
<dbReference type="InterPro" id="IPR018391">
    <property type="entry name" value="PQQ_b-propeller_rpt"/>
</dbReference>
<evidence type="ECO:0000313" key="7">
    <source>
        <dbReference type="EMBL" id="RHZ91271.1"/>
    </source>
</evidence>
<feature type="domain" description="Pyrrolo-quinoline quinone repeat" evidence="6">
    <location>
        <begin position="98"/>
        <end position="699"/>
    </location>
</feature>
<dbReference type="CDD" id="cd10280">
    <property type="entry name" value="PQQ_mGDH"/>
    <property type="match status" value="1"/>
</dbReference>
<dbReference type="Gene3D" id="2.140.10.10">
    <property type="entry name" value="Quinoprotein alcohol dehydrogenase-like superfamily"/>
    <property type="match status" value="2"/>
</dbReference>
<dbReference type="EMBL" id="QWGP01000036">
    <property type="protein sequence ID" value="RHZ91271.1"/>
    <property type="molecule type" value="Genomic_DNA"/>
</dbReference>
<dbReference type="GO" id="GO:0048038">
    <property type="term" value="F:quinone binding"/>
    <property type="evidence" value="ECO:0007669"/>
    <property type="project" value="InterPro"/>
</dbReference>
<dbReference type="PANTHER" id="PTHR32303:SF4">
    <property type="entry name" value="QUINOPROTEIN GLUCOSE DEHYDROGENASE"/>
    <property type="match status" value="1"/>
</dbReference>
<comment type="cofactor">
    <cofactor evidence="1">
        <name>pyrroloquinoline quinone</name>
        <dbReference type="ChEBI" id="CHEBI:58442"/>
    </cofactor>
</comment>
<evidence type="ECO:0000256" key="2">
    <source>
        <dbReference type="ARBA" id="ARBA00008156"/>
    </source>
</evidence>
<feature type="signal peptide" evidence="5">
    <location>
        <begin position="1"/>
        <end position="22"/>
    </location>
</feature>
<dbReference type="InterPro" id="IPR017511">
    <property type="entry name" value="PQQ_mDH"/>
</dbReference>
<evidence type="ECO:0000256" key="5">
    <source>
        <dbReference type="SAM" id="SignalP"/>
    </source>
</evidence>
<dbReference type="InterPro" id="IPR002372">
    <property type="entry name" value="PQQ_rpt_dom"/>
</dbReference>
<dbReference type="RefSeq" id="WP_119001296.1">
    <property type="nucleotide sequence ID" value="NZ_QWGP01000036.1"/>
</dbReference>
<feature type="region of interest" description="Disordered" evidence="4">
    <location>
        <begin position="25"/>
        <end position="106"/>
    </location>
</feature>
<evidence type="ECO:0000259" key="6">
    <source>
        <dbReference type="Pfam" id="PF01011"/>
    </source>
</evidence>
<evidence type="ECO:0000313" key="8">
    <source>
        <dbReference type="Proteomes" id="UP000266305"/>
    </source>
</evidence>
<dbReference type="SUPFAM" id="SSF50998">
    <property type="entry name" value="Quinoprotein alcohol dehydrogenase-like"/>
    <property type="match status" value="1"/>
</dbReference>
<comment type="caution">
    <text evidence="7">The sequence shown here is derived from an EMBL/GenBank/DDBJ whole genome shotgun (WGS) entry which is preliminary data.</text>
</comment>
<keyword evidence="3" id="KW-0560">Oxidoreductase</keyword>
<protein>
    <submittedName>
        <fullName evidence="7">Pyrroloquinoline quinone-dependent dehydrogenase</fullName>
    </submittedName>
</protein>
<evidence type="ECO:0000256" key="1">
    <source>
        <dbReference type="ARBA" id="ARBA00001931"/>
    </source>
</evidence>
<dbReference type="SMART" id="SM00564">
    <property type="entry name" value="PQQ"/>
    <property type="match status" value="5"/>
</dbReference>
<dbReference type="PANTHER" id="PTHR32303">
    <property type="entry name" value="QUINOPROTEIN ALCOHOL DEHYDROGENASE (CYTOCHROME C)"/>
    <property type="match status" value="1"/>
</dbReference>
<proteinExistence type="inferred from homology"/>
<organism evidence="7 8">
    <name type="scientific">Cereibacter sphaeroides</name>
    <name type="common">Rhodobacter sphaeroides</name>
    <dbReference type="NCBI Taxonomy" id="1063"/>
    <lineage>
        <taxon>Bacteria</taxon>
        <taxon>Pseudomonadati</taxon>
        <taxon>Pseudomonadota</taxon>
        <taxon>Alphaproteobacteria</taxon>
        <taxon>Rhodobacterales</taxon>
        <taxon>Paracoccaceae</taxon>
        <taxon>Cereibacter</taxon>
    </lineage>
</organism>
<dbReference type="Proteomes" id="UP000266305">
    <property type="component" value="Unassembled WGS sequence"/>
</dbReference>
<comment type="similarity">
    <text evidence="2">Belongs to the bacterial PQQ dehydrogenase family.</text>
</comment>
<gene>
    <name evidence="7" type="ORF">D1114_20645</name>
</gene>
<dbReference type="Pfam" id="PF01011">
    <property type="entry name" value="PQQ"/>
    <property type="match status" value="1"/>
</dbReference>
<dbReference type="InterPro" id="IPR011047">
    <property type="entry name" value="Quinoprotein_ADH-like_sf"/>
</dbReference>
<sequence length="724" mass="77221">MPIHPIRSLPLLALIAATPLAAQVEPAPGLPEADVAPQQAEPAPDLQPGDDAPTGQTEQAAPEGAASSEGRTVAQAEAEAQAGKERPAQPQPEVGADWPFWGGDAQATRYSPLDEITPENVAGLERAFVYRTGDMPSGDAEGKYSPETTPLKVGDDLLMCSAMNILISIDAETGEENWRYDPGVPAEAIPYGASCRGVSVYTDPAASEGALCATRVIEGTLDAKLVAVDASTGAPCEGFGENGTVDLWQDIGERVPGWYAVTAPPAVVRGILVTGAQVKDGQAEDAPSGVIRGYDAVTGDLVWAWDLAAPEANRAGPPEGEVYTRGTPNMWTTAVADEELGYVYLPMGNSSVDYYGSNRSEAENAYATSLVALDATTGEEVWHFQTVRHDVWDYDLGSQPTLLDWQGTPAILLPSKQGDLYILDRATGEPLTPVEELTGLPQGDVEPDFISPTQPASAWATLRMPPLEPKDAWGFTAIDQLWCRIQFHRANYEGYFTPPSSDRPWIQYPGYNGGSDWGSVAVDSQRGLIIANYNDVPNYNRLVPRDEVESVPIHEQESGAQAGENAEGAADPQAGSPYGISVNAGWRNEMTGIPCVRPPYGHIRAIDLATGETVWDRPFGTARRNGPFGIPSYLPFDIGTPNNGGSVVTAGGVIFVGAATDNLFRAIDVETGETLWEDVLPAGAQANPITYEVDGRQYVMIAAVGHHFMETGVGDWMIAYALPK</sequence>
<evidence type="ECO:0000256" key="4">
    <source>
        <dbReference type="SAM" id="MobiDB-lite"/>
    </source>
</evidence>
<dbReference type="AlphaFoldDB" id="A0AAX1UFT7"/>